<dbReference type="PANTHER" id="PTHR24148:SF73">
    <property type="entry name" value="HET DOMAIN PROTEIN (AFU_ORTHOLOGUE AFUA_8G01020)"/>
    <property type="match status" value="1"/>
</dbReference>
<keyword evidence="2" id="KW-1185">Reference proteome</keyword>
<dbReference type="RefSeq" id="XP_043172823.1">
    <property type="nucleotide sequence ID" value="XM_043316888.1"/>
</dbReference>
<dbReference type="OrthoDB" id="3674542at2759"/>
<evidence type="ECO:0000313" key="2">
    <source>
        <dbReference type="Proteomes" id="UP000676310"/>
    </source>
</evidence>
<comment type="caution">
    <text evidence="1">The sequence shown here is derived from an EMBL/GenBank/DDBJ whole genome shotgun (WGS) entry which is preliminary data.</text>
</comment>
<name>A0A8J2N9L3_9PLEO</name>
<gene>
    <name evidence="1" type="ORF">ALTATR162_LOCUS9255</name>
</gene>
<dbReference type="GeneID" id="67021456"/>
<protein>
    <submittedName>
        <fullName evidence="1">Uncharacterized protein</fullName>
    </submittedName>
</protein>
<dbReference type="AlphaFoldDB" id="A0A8J2N9L3"/>
<dbReference type="EMBL" id="CAJRGZ010000023">
    <property type="protein sequence ID" value="CAG5179430.1"/>
    <property type="molecule type" value="Genomic_DNA"/>
</dbReference>
<accession>A0A8J2N9L3</accession>
<dbReference type="Proteomes" id="UP000676310">
    <property type="component" value="Unassembled WGS sequence"/>
</dbReference>
<sequence>MNLFLKLIYSLARAEILKSVLAFHPNRHELSGGPLKVAFEQLSFLVKAKFENMDFFMQHKFKRTLLNFMAETRWAEATNPLDKIYGVFSLASDARTLGYEHFCGDKLLPQRPFEIDYKLTKEELFTNVTKAIICTSRSLEILRFARYEPNSTSNLPSWVADWANPMPHVVHDYLPVEPINKNGSHSWRPLPKSSETPNSWTAIPCEITNRCGAYFRIGHENTLTVTGIQFDTIKTISSQVVPQDQSSYSFGPQNKDFTEEARECHHHLELLKVWSEECVRQAQTCTPYPTGQSLSSALWSMLNGYDTRKEDQVPDGCLALPQAIENVQVTLGNVEKQIHSKHADALSDVLGCAALSNFLHRLSQLPKMSQTCLAQKFVTTQRRYMGLMPEGAKVGDIVCAIYGCATPVVLRSYENGYFRLIGHGRVHGFDFDNAVIESTFTRRKGMRKSRKGFTFMTFDPAGRKIYTLLKETRNFTLI</sequence>
<proteinExistence type="predicted"/>
<reference evidence="1" key="1">
    <citation type="submission" date="2021-05" db="EMBL/GenBank/DDBJ databases">
        <authorList>
            <person name="Stam R."/>
        </authorList>
    </citation>
    <scope>NUCLEOTIDE SEQUENCE</scope>
    <source>
        <strain evidence="1">CS162</strain>
    </source>
</reference>
<dbReference type="PANTHER" id="PTHR24148">
    <property type="entry name" value="ANKYRIN REPEAT DOMAIN-CONTAINING PROTEIN 39 HOMOLOG-RELATED"/>
    <property type="match status" value="1"/>
</dbReference>
<evidence type="ECO:0000313" key="1">
    <source>
        <dbReference type="EMBL" id="CAG5179430.1"/>
    </source>
</evidence>
<organism evidence="1 2">
    <name type="scientific">Alternaria atra</name>
    <dbReference type="NCBI Taxonomy" id="119953"/>
    <lineage>
        <taxon>Eukaryota</taxon>
        <taxon>Fungi</taxon>
        <taxon>Dikarya</taxon>
        <taxon>Ascomycota</taxon>
        <taxon>Pezizomycotina</taxon>
        <taxon>Dothideomycetes</taxon>
        <taxon>Pleosporomycetidae</taxon>
        <taxon>Pleosporales</taxon>
        <taxon>Pleosporineae</taxon>
        <taxon>Pleosporaceae</taxon>
        <taxon>Alternaria</taxon>
        <taxon>Alternaria sect. Ulocladioides</taxon>
    </lineage>
</organism>
<dbReference type="InterPro" id="IPR052895">
    <property type="entry name" value="HetReg/Transcr_Mod"/>
</dbReference>